<proteinExistence type="predicted"/>
<evidence type="ECO:0000313" key="1">
    <source>
        <dbReference type="EMBL" id="JAH67116.1"/>
    </source>
</evidence>
<sequence length="35" mass="3726">MISQLSTRQMSPAKCTAKLGIMITNTGGKPKKFSA</sequence>
<dbReference type="AlphaFoldDB" id="A0A0E9UMY4"/>
<reference evidence="1" key="2">
    <citation type="journal article" date="2015" name="Fish Shellfish Immunol.">
        <title>Early steps in the European eel (Anguilla anguilla)-Vibrio vulnificus interaction in the gills: Role of the RtxA13 toxin.</title>
        <authorList>
            <person name="Callol A."/>
            <person name="Pajuelo D."/>
            <person name="Ebbesson L."/>
            <person name="Teles M."/>
            <person name="MacKenzie S."/>
            <person name="Amaro C."/>
        </authorList>
    </citation>
    <scope>NUCLEOTIDE SEQUENCE</scope>
</reference>
<accession>A0A0E9UMY4</accession>
<protein>
    <submittedName>
        <fullName evidence="1">Uncharacterized protein</fullName>
    </submittedName>
</protein>
<reference evidence="1" key="1">
    <citation type="submission" date="2014-11" db="EMBL/GenBank/DDBJ databases">
        <authorList>
            <person name="Amaro Gonzalez C."/>
        </authorList>
    </citation>
    <scope>NUCLEOTIDE SEQUENCE</scope>
</reference>
<dbReference type="EMBL" id="GBXM01041461">
    <property type="protein sequence ID" value="JAH67116.1"/>
    <property type="molecule type" value="Transcribed_RNA"/>
</dbReference>
<name>A0A0E9UMY4_ANGAN</name>
<organism evidence="1">
    <name type="scientific">Anguilla anguilla</name>
    <name type="common">European freshwater eel</name>
    <name type="synonym">Muraena anguilla</name>
    <dbReference type="NCBI Taxonomy" id="7936"/>
    <lineage>
        <taxon>Eukaryota</taxon>
        <taxon>Metazoa</taxon>
        <taxon>Chordata</taxon>
        <taxon>Craniata</taxon>
        <taxon>Vertebrata</taxon>
        <taxon>Euteleostomi</taxon>
        <taxon>Actinopterygii</taxon>
        <taxon>Neopterygii</taxon>
        <taxon>Teleostei</taxon>
        <taxon>Anguilliformes</taxon>
        <taxon>Anguillidae</taxon>
        <taxon>Anguilla</taxon>
    </lineage>
</organism>